<protein>
    <submittedName>
        <fullName evidence="3">Uncharacterized protein</fullName>
    </submittedName>
</protein>
<dbReference type="EMBL" id="VIRB01000034">
    <property type="protein sequence ID" value="NDO68073.1"/>
    <property type="molecule type" value="Genomic_DNA"/>
</dbReference>
<reference evidence="2 5" key="2">
    <citation type="submission" date="2019-07" db="EMBL/GenBank/DDBJ databases">
        <title>Draft genome sequences of 15 bacterial species constituting the stable defined intestinal microbiota of the GM15 gnotobiotic mouse model.</title>
        <authorList>
            <person name="Elie C."/>
            <person name="Mathieu A."/>
            <person name="Saliou A."/>
            <person name="Darnaud M."/>
            <person name="Leulier F."/>
            <person name="Tamellini A."/>
        </authorList>
    </citation>
    <scope>NUCLEOTIDE SEQUENCE [LARGE SCALE GENOMIC DNA]</scope>
    <source>
        <strain evidence="5">ASF 502</strain>
        <strain evidence="2">MD300</strain>
    </source>
</reference>
<keyword evidence="1" id="KW-1133">Transmembrane helix</keyword>
<dbReference type="Proteomes" id="UP000474104">
    <property type="component" value="Unassembled WGS sequence"/>
</dbReference>
<evidence type="ECO:0000313" key="3">
    <source>
        <dbReference type="EMBL" id="RRK33137.1"/>
    </source>
</evidence>
<dbReference type="Proteomes" id="UP000274920">
    <property type="component" value="Unassembled WGS sequence"/>
</dbReference>
<dbReference type="AlphaFoldDB" id="A0A426DJT7"/>
<organism evidence="3 4">
    <name type="scientific">Schaedlerella arabinosiphila</name>
    <dbReference type="NCBI Taxonomy" id="2044587"/>
    <lineage>
        <taxon>Bacteria</taxon>
        <taxon>Bacillati</taxon>
        <taxon>Bacillota</taxon>
        <taxon>Clostridia</taxon>
        <taxon>Lachnospirales</taxon>
        <taxon>Lachnospiraceae</taxon>
        <taxon>Schaedlerella</taxon>
    </lineage>
</organism>
<dbReference type="EMBL" id="RHJS01000002">
    <property type="protein sequence ID" value="RRK33137.1"/>
    <property type="molecule type" value="Genomic_DNA"/>
</dbReference>
<dbReference type="RefSeq" id="WP_044989919.1">
    <property type="nucleotide sequence ID" value="NZ_RHJS01000002.1"/>
</dbReference>
<evidence type="ECO:0000313" key="5">
    <source>
        <dbReference type="Proteomes" id="UP000474104"/>
    </source>
</evidence>
<sequence>MVIISKDIVCDCGRNIKKRIYFIITFIILIFIFWNHTIDAGGDGWSSSIKVNNRTIYANDQGMDVTEEFKSAEEDAQKAIEKYYGDQEIDILNFCHLGFTGRMTVDVIVNGCNSYTILWKDGKIQSINEITQK</sequence>
<evidence type="ECO:0000256" key="1">
    <source>
        <dbReference type="SAM" id="Phobius"/>
    </source>
</evidence>
<comment type="caution">
    <text evidence="3">The sequence shown here is derived from an EMBL/GenBank/DDBJ whole genome shotgun (WGS) entry which is preliminary data.</text>
</comment>
<keyword evidence="1" id="KW-0812">Transmembrane</keyword>
<name>A0A426DJT7_9FIRM</name>
<proteinExistence type="predicted"/>
<evidence type="ECO:0000313" key="2">
    <source>
        <dbReference type="EMBL" id="NDO68073.1"/>
    </source>
</evidence>
<keyword evidence="4" id="KW-1185">Reference proteome</keyword>
<accession>A0A426DJT7</accession>
<keyword evidence="1" id="KW-0472">Membrane</keyword>
<feature type="transmembrane region" description="Helical" evidence="1">
    <location>
        <begin position="20"/>
        <end position="38"/>
    </location>
</feature>
<gene>
    <name evidence="3" type="ORF">EBB54_18665</name>
    <name evidence="2" type="ORF">FMM80_04860</name>
</gene>
<reference evidence="3" key="1">
    <citation type="submission" date="2018-10" db="EMBL/GenBank/DDBJ databases">
        <title>Schaedlerella arabinophila gen. nov. sp. nov., isolated from the mouse intestinal tract and comparative analysis with the genome of the closely related altered Schaedler flora strain ASF502.</title>
        <authorList>
            <person name="Miyake S."/>
            <person name="Soh M."/>
            <person name="Seedorf H."/>
        </authorList>
    </citation>
    <scope>NUCLEOTIDE SEQUENCE [LARGE SCALE GENOMIC DNA]</scope>
    <source>
        <strain evidence="3">DSM 106076</strain>
    </source>
</reference>
<evidence type="ECO:0000313" key="4">
    <source>
        <dbReference type="Proteomes" id="UP000274920"/>
    </source>
</evidence>